<evidence type="ECO:0000313" key="4">
    <source>
        <dbReference type="Proteomes" id="UP000198253"/>
    </source>
</evidence>
<evidence type="ECO:0000256" key="1">
    <source>
        <dbReference type="ARBA" id="ARBA00023002"/>
    </source>
</evidence>
<evidence type="ECO:0000313" key="3">
    <source>
        <dbReference type="EMBL" id="SCF25015.1"/>
    </source>
</evidence>
<reference evidence="4" key="1">
    <citation type="submission" date="2016-06" db="EMBL/GenBank/DDBJ databases">
        <authorList>
            <person name="Varghese N."/>
            <person name="Submissions Spin"/>
        </authorList>
    </citation>
    <scope>NUCLEOTIDE SEQUENCE [LARGE SCALE GENOMIC DNA]</scope>
    <source>
        <strain evidence="4">DSM 43816</strain>
    </source>
</reference>
<dbReference type="PANTHER" id="PTHR43244">
    <property type="match status" value="1"/>
</dbReference>
<protein>
    <submittedName>
        <fullName evidence="3">5,10-methylenetetrahydromethanopterin reductase</fullName>
    </submittedName>
</protein>
<dbReference type="SUPFAM" id="SSF51679">
    <property type="entry name" value="Bacterial luciferase-like"/>
    <property type="match status" value="1"/>
</dbReference>
<dbReference type="GO" id="GO:0016705">
    <property type="term" value="F:oxidoreductase activity, acting on paired donors, with incorporation or reduction of molecular oxygen"/>
    <property type="evidence" value="ECO:0007669"/>
    <property type="project" value="InterPro"/>
</dbReference>
<dbReference type="EMBL" id="LT607413">
    <property type="protein sequence ID" value="SCF25015.1"/>
    <property type="molecule type" value="Genomic_DNA"/>
</dbReference>
<feature type="domain" description="Luciferase-like" evidence="2">
    <location>
        <begin position="15"/>
        <end position="313"/>
    </location>
</feature>
<dbReference type="Gene3D" id="3.20.20.30">
    <property type="entry name" value="Luciferase-like domain"/>
    <property type="match status" value="1"/>
</dbReference>
<dbReference type="InterPro" id="IPR036661">
    <property type="entry name" value="Luciferase-like_sf"/>
</dbReference>
<name>A0A1C4YW92_MICEC</name>
<dbReference type="InParanoid" id="A0A1C4YW92"/>
<gene>
    <name evidence="3" type="ORF">GA0070618_4473</name>
</gene>
<organism evidence="3 4">
    <name type="scientific">Micromonospora echinospora</name>
    <name type="common">Micromonospora purpurea</name>
    <dbReference type="NCBI Taxonomy" id="1877"/>
    <lineage>
        <taxon>Bacteria</taxon>
        <taxon>Bacillati</taxon>
        <taxon>Actinomycetota</taxon>
        <taxon>Actinomycetes</taxon>
        <taxon>Micromonosporales</taxon>
        <taxon>Micromonosporaceae</taxon>
        <taxon>Micromonospora</taxon>
    </lineage>
</organism>
<keyword evidence="1" id="KW-0560">Oxidoreductase</keyword>
<sequence>MMKLPLGIHVGERLSLEQTYWQAEFADQNGFESVWVAEGRLARDGIVPAAIIASKTKNVKIGTGVVNNKSRNAALMAVTFKTLDEVAPGRAILGIGAWWEPLATKVGQPLVKPIKSMREYITVLQAFFRNELVSFDGEFVQMKDVRFDSMYRENKPVDIPIYIGAVGPRMLELAGEISDGVHMDFLLPPSYMVGAQEAIERGVAKRTDGRDGIDLTQIVACSVNDDDPQEAIDACKAFLTLYLCQQPHIAEHCGVERELVDRLQEIAGWPATPEDIKRAMQLVPNSLVQNVTACGSTDDAFQKLQSYHEAGVRCPIISTLGDKEQTLTRLAQAAKG</sequence>
<dbReference type="InterPro" id="IPR011251">
    <property type="entry name" value="Luciferase-like_dom"/>
</dbReference>
<dbReference type="CDD" id="cd01097">
    <property type="entry name" value="Tetrahydromethanopterin_reductase"/>
    <property type="match status" value="1"/>
</dbReference>
<keyword evidence="4" id="KW-1185">Reference proteome</keyword>
<proteinExistence type="predicted"/>
<dbReference type="AlphaFoldDB" id="A0A1C4YW92"/>
<dbReference type="InterPro" id="IPR050564">
    <property type="entry name" value="F420-G6PD/mer"/>
</dbReference>
<dbReference type="Proteomes" id="UP000198253">
    <property type="component" value="Chromosome I"/>
</dbReference>
<dbReference type="Pfam" id="PF00296">
    <property type="entry name" value="Bac_luciferase"/>
    <property type="match status" value="1"/>
</dbReference>
<accession>A0A1C4YW92</accession>
<evidence type="ECO:0000259" key="2">
    <source>
        <dbReference type="Pfam" id="PF00296"/>
    </source>
</evidence>
<dbReference type="PANTHER" id="PTHR43244:SF1">
    <property type="entry name" value="5,10-METHYLENETETRAHYDROMETHANOPTERIN REDUCTASE"/>
    <property type="match status" value="1"/>
</dbReference>